<keyword evidence="4" id="KW-1003">Cell membrane</keyword>
<evidence type="ECO:0000256" key="4">
    <source>
        <dbReference type="ARBA" id="ARBA00022475"/>
    </source>
</evidence>
<comment type="caution">
    <text evidence="9">The sequence shown here is derived from an EMBL/GenBank/DDBJ whole genome shotgun (WGS) entry which is preliminary data.</text>
</comment>
<feature type="transmembrane region" description="Helical" evidence="8">
    <location>
        <begin position="72"/>
        <end position="90"/>
    </location>
</feature>
<dbReference type="PANTHER" id="PTHR30472:SF25">
    <property type="entry name" value="ABC TRANSPORTER PERMEASE PROTEIN MJ0876-RELATED"/>
    <property type="match status" value="1"/>
</dbReference>
<feature type="transmembrane region" description="Helical" evidence="8">
    <location>
        <begin position="96"/>
        <end position="116"/>
    </location>
</feature>
<dbReference type="EMBL" id="NJBO01000032">
    <property type="protein sequence ID" value="TKJ37635.1"/>
    <property type="molecule type" value="Genomic_DNA"/>
</dbReference>
<feature type="transmembrane region" description="Helical" evidence="8">
    <location>
        <begin position="39"/>
        <end position="60"/>
    </location>
</feature>
<gene>
    <name evidence="9" type="ORF">CEE36_11060</name>
</gene>
<organism evidence="9 10">
    <name type="scientific">candidate division TA06 bacterium B3_TA06</name>
    <dbReference type="NCBI Taxonomy" id="2012487"/>
    <lineage>
        <taxon>Bacteria</taxon>
        <taxon>Bacteria division TA06</taxon>
    </lineage>
</organism>
<reference evidence="9 10" key="1">
    <citation type="submission" date="2017-06" db="EMBL/GenBank/DDBJ databases">
        <title>Novel microbial phyla capable of carbon fixation and sulfur reduction in deep-sea sediments.</title>
        <authorList>
            <person name="Huang J."/>
            <person name="Baker B."/>
            <person name="Wang Y."/>
        </authorList>
    </citation>
    <scope>NUCLEOTIDE SEQUENCE [LARGE SCALE GENOMIC DNA]</scope>
    <source>
        <strain evidence="9">B3_TA06</strain>
    </source>
</reference>
<proteinExistence type="inferred from homology"/>
<dbReference type="Gene3D" id="1.10.3470.10">
    <property type="entry name" value="ABC transporter involved in vitamin B12 uptake, BtuC"/>
    <property type="match status" value="1"/>
</dbReference>
<dbReference type="GO" id="GO:0005886">
    <property type="term" value="C:plasma membrane"/>
    <property type="evidence" value="ECO:0007669"/>
    <property type="project" value="UniProtKB-SubCell"/>
</dbReference>
<keyword evidence="7 8" id="KW-0472">Membrane</keyword>
<sequence length="315" mass="33238">MRAKLGWVVLLVLLAGLSLLALAFGPAGLTLDSQILASRVPRLLLTIFAGGILALVGAALQGLLQNPLVDPYIIGSSSGAGVGVALSLLLGWTSVIGRPIFAFAGAVGALFLVYTLARMRGRMSRLSLILAGVAVSFVASSLVMVLMVLSREQLAQIIYFLMGSTKVVFTPTKLWVFVGSAVLSFTAAGWLLSRWRSLDILSTNIEAAESLGVDTQRLTTEVFVLSALLVGVVVAFAGAISFIGLVVPHIVRFMFGPRHLRVLPGSFLAGAVLLLASDLCLRGFAMATGVDLPLSVVTALFGVPVFLYIMRRRLA</sequence>
<protein>
    <recommendedName>
        <fullName evidence="11">Iron ABC transporter permease</fullName>
    </recommendedName>
</protein>
<dbReference type="CDD" id="cd06550">
    <property type="entry name" value="TM_ABC_iron-siderophores_like"/>
    <property type="match status" value="1"/>
</dbReference>
<feature type="transmembrane region" description="Helical" evidence="8">
    <location>
        <begin position="128"/>
        <end position="147"/>
    </location>
</feature>
<comment type="similarity">
    <text evidence="2">Belongs to the binding-protein-dependent transport system permease family. FecCD subfamily.</text>
</comment>
<dbReference type="Proteomes" id="UP000317778">
    <property type="component" value="Unassembled WGS sequence"/>
</dbReference>
<feature type="transmembrane region" description="Helical" evidence="8">
    <location>
        <begin position="222"/>
        <end position="247"/>
    </location>
</feature>
<dbReference type="PANTHER" id="PTHR30472">
    <property type="entry name" value="FERRIC ENTEROBACTIN TRANSPORT SYSTEM PERMEASE PROTEIN"/>
    <property type="match status" value="1"/>
</dbReference>
<keyword evidence="6 8" id="KW-1133">Transmembrane helix</keyword>
<comment type="subcellular location">
    <subcellularLocation>
        <location evidence="1">Cell membrane</location>
        <topology evidence="1">Multi-pass membrane protein</topology>
    </subcellularLocation>
</comment>
<feature type="transmembrane region" description="Helical" evidence="8">
    <location>
        <begin position="292"/>
        <end position="310"/>
    </location>
</feature>
<evidence type="ECO:0000313" key="10">
    <source>
        <dbReference type="Proteomes" id="UP000317778"/>
    </source>
</evidence>
<dbReference type="SUPFAM" id="SSF81345">
    <property type="entry name" value="ABC transporter involved in vitamin B12 uptake, BtuC"/>
    <property type="match status" value="1"/>
</dbReference>
<accession>A0A532URR3</accession>
<dbReference type="InterPro" id="IPR037294">
    <property type="entry name" value="ABC_BtuC-like"/>
</dbReference>
<evidence type="ECO:0000256" key="5">
    <source>
        <dbReference type="ARBA" id="ARBA00022692"/>
    </source>
</evidence>
<feature type="transmembrane region" description="Helical" evidence="8">
    <location>
        <begin position="174"/>
        <end position="192"/>
    </location>
</feature>
<evidence type="ECO:0000256" key="2">
    <source>
        <dbReference type="ARBA" id="ARBA00007935"/>
    </source>
</evidence>
<evidence type="ECO:0000313" key="9">
    <source>
        <dbReference type="EMBL" id="TKJ37635.1"/>
    </source>
</evidence>
<evidence type="ECO:0000256" key="3">
    <source>
        <dbReference type="ARBA" id="ARBA00022448"/>
    </source>
</evidence>
<dbReference type="GO" id="GO:0022857">
    <property type="term" value="F:transmembrane transporter activity"/>
    <property type="evidence" value="ECO:0007669"/>
    <property type="project" value="InterPro"/>
</dbReference>
<dbReference type="Pfam" id="PF01032">
    <property type="entry name" value="FecCD"/>
    <property type="match status" value="1"/>
</dbReference>
<dbReference type="AlphaFoldDB" id="A0A532URR3"/>
<evidence type="ECO:0000256" key="8">
    <source>
        <dbReference type="SAM" id="Phobius"/>
    </source>
</evidence>
<dbReference type="InterPro" id="IPR000522">
    <property type="entry name" value="ABC_transptr_permease_BtuC"/>
</dbReference>
<keyword evidence="3" id="KW-0813">Transport</keyword>
<evidence type="ECO:0008006" key="11">
    <source>
        <dbReference type="Google" id="ProtNLM"/>
    </source>
</evidence>
<evidence type="ECO:0000256" key="6">
    <source>
        <dbReference type="ARBA" id="ARBA00022989"/>
    </source>
</evidence>
<evidence type="ECO:0000256" key="7">
    <source>
        <dbReference type="ARBA" id="ARBA00023136"/>
    </source>
</evidence>
<name>A0A532URR3_UNCT6</name>
<keyword evidence="5 8" id="KW-0812">Transmembrane</keyword>
<evidence type="ECO:0000256" key="1">
    <source>
        <dbReference type="ARBA" id="ARBA00004651"/>
    </source>
</evidence>